<reference evidence="12" key="1">
    <citation type="thesis" date="2020" institute="ProQuest LLC" country="789 East Eisenhower Parkway, Ann Arbor, MI, USA">
        <title>Comparative Genomics and Chromosome Evolution.</title>
        <authorList>
            <person name="Mudd A.B."/>
        </authorList>
    </citation>
    <scope>NUCLEOTIDE SEQUENCE</scope>
    <source>
        <strain evidence="12">HN-11 Male</strain>
        <tissue evidence="12">Kidney and liver</tissue>
    </source>
</reference>
<dbReference type="InterPro" id="IPR017856">
    <property type="entry name" value="Integrase-like_N"/>
</dbReference>
<evidence type="ECO:0000259" key="11">
    <source>
        <dbReference type="Pfam" id="PF20772"/>
    </source>
</evidence>
<dbReference type="FunFam" id="1.10.10.200:FF:000002">
    <property type="entry name" value="Probable transcriptional regulatory protein CLM62_37755"/>
    <property type="match status" value="1"/>
</dbReference>
<evidence type="ECO:0000256" key="7">
    <source>
        <dbReference type="ARBA" id="ARBA00053642"/>
    </source>
</evidence>
<keyword evidence="6" id="KW-0010">Activator</keyword>
<protein>
    <recommendedName>
        <fullName evidence="8">Translational activator of cytochrome c oxidase 1</fullName>
    </recommendedName>
    <alternativeName>
        <fullName evidence="9">Coiled-coil domain-containing protein 44</fullName>
    </alternativeName>
</protein>
<feature type="domain" description="TACO1/YebC-like N-terminal" evidence="11">
    <location>
        <begin position="52"/>
        <end position="121"/>
    </location>
</feature>
<dbReference type="InterPro" id="IPR049083">
    <property type="entry name" value="TACO1_YebC_N"/>
</dbReference>
<dbReference type="SUPFAM" id="SSF75625">
    <property type="entry name" value="YebC-like"/>
    <property type="match status" value="1"/>
</dbReference>
<dbReference type="Pfam" id="PF01709">
    <property type="entry name" value="Transcrip_reg"/>
    <property type="match status" value="1"/>
</dbReference>
<evidence type="ECO:0000256" key="9">
    <source>
        <dbReference type="ARBA" id="ARBA00075676"/>
    </source>
</evidence>
<dbReference type="PANTHER" id="PTHR12532:SF0">
    <property type="entry name" value="TRANSLATIONAL ACTIVATOR OF CYTOCHROME C OXIDASE 1"/>
    <property type="match status" value="1"/>
</dbReference>
<comment type="caution">
    <text evidence="12">The sequence shown here is derived from an EMBL/GenBank/DDBJ whole genome shotgun (WGS) entry which is preliminary data.</text>
</comment>
<dbReference type="Proteomes" id="UP000770717">
    <property type="component" value="Unassembled WGS sequence"/>
</dbReference>
<dbReference type="Gene3D" id="1.10.10.200">
    <property type="match status" value="1"/>
</dbReference>
<dbReference type="InterPro" id="IPR026564">
    <property type="entry name" value="Transcrip_reg_TACO1-like_dom3"/>
</dbReference>
<proteinExistence type="inferred from homology"/>
<gene>
    <name evidence="12" type="ORF">GDO78_014108</name>
</gene>
<evidence type="ECO:0000256" key="8">
    <source>
        <dbReference type="ARBA" id="ARBA00073666"/>
    </source>
</evidence>
<evidence type="ECO:0000256" key="4">
    <source>
        <dbReference type="ARBA" id="ARBA00023054"/>
    </source>
</evidence>
<comment type="function">
    <text evidence="7">Acts as a translational activator of mitochondrially-encoded cytochrome c oxidase 1.</text>
</comment>
<dbReference type="Pfam" id="PF20772">
    <property type="entry name" value="TACO1_YebC_N"/>
    <property type="match status" value="1"/>
</dbReference>
<evidence type="ECO:0000256" key="5">
    <source>
        <dbReference type="ARBA" id="ARBA00023128"/>
    </source>
</evidence>
<evidence type="ECO:0000259" key="10">
    <source>
        <dbReference type="Pfam" id="PF01709"/>
    </source>
</evidence>
<feature type="domain" description="TACO1/YebC-like second and third" evidence="10">
    <location>
        <begin position="129"/>
        <end position="289"/>
    </location>
</feature>
<keyword evidence="4" id="KW-0175">Coiled coil</keyword>
<keyword evidence="3" id="KW-0810">Translation regulation</keyword>
<dbReference type="PANTHER" id="PTHR12532">
    <property type="entry name" value="TRANSLATIONAL ACTIVATOR OF CYTOCHROME C OXIDASE 1"/>
    <property type="match status" value="1"/>
</dbReference>
<evidence type="ECO:0000313" key="13">
    <source>
        <dbReference type="Proteomes" id="UP000770717"/>
    </source>
</evidence>
<dbReference type="GO" id="GO:0005739">
    <property type="term" value="C:mitochondrion"/>
    <property type="evidence" value="ECO:0007669"/>
    <property type="project" value="UniProtKB-SubCell"/>
</dbReference>
<dbReference type="InterPro" id="IPR029072">
    <property type="entry name" value="YebC-like"/>
</dbReference>
<dbReference type="Gene3D" id="3.30.70.980">
    <property type="match status" value="2"/>
</dbReference>
<organism evidence="12 13">
    <name type="scientific">Eleutherodactylus coqui</name>
    <name type="common">Puerto Rican coqui</name>
    <dbReference type="NCBI Taxonomy" id="57060"/>
    <lineage>
        <taxon>Eukaryota</taxon>
        <taxon>Metazoa</taxon>
        <taxon>Chordata</taxon>
        <taxon>Craniata</taxon>
        <taxon>Vertebrata</taxon>
        <taxon>Euteleostomi</taxon>
        <taxon>Amphibia</taxon>
        <taxon>Batrachia</taxon>
        <taxon>Anura</taxon>
        <taxon>Neobatrachia</taxon>
        <taxon>Hyloidea</taxon>
        <taxon>Eleutherodactylidae</taxon>
        <taxon>Eleutherodactylinae</taxon>
        <taxon>Eleutherodactylus</taxon>
        <taxon>Eleutherodactylus</taxon>
    </lineage>
</organism>
<dbReference type="GO" id="GO:0006417">
    <property type="term" value="P:regulation of translation"/>
    <property type="evidence" value="ECO:0007669"/>
    <property type="project" value="UniProtKB-KW"/>
</dbReference>
<dbReference type="EMBL" id="WNTK01011294">
    <property type="protein sequence ID" value="KAG9462448.1"/>
    <property type="molecule type" value="Genomic_DNA"/>
</dbReference>
<comment type="subcellular location">
    <subcellularLocation>
        <location evidence="1">Mitochondrion</location>
    </subcellularLocation>
</comment>
<evidence type="ECO:0000256" key="1">
    <source>
        <dbReference type="ARBA" id="ARBA00004173"/>
    </source>
</evidence>
<evidence type="ECO:0000256" key="3">
    <source>
        <dbReference type="ARBA" id="ARBA00022845"/>
    </source>
</evidence>
<evidence type="ECO:0000256" key="2">
    <source>
        <dbReference type="ARBA" id="ARBA00008724"/>
    </source>
</evidence>
<keyword evidence="5" id="KW-0496">Mitochondrion</keyword>
<dbReference type="FunFam" id="3.30.70.980:FF:000008">
    <property type="entry name" value="Translational activator of cytochrome c oxidase 1"/>
    <property type="match status" value="1"/>
</dbReference>
<dbReference type="OrthoDB" id="2017544at2759"/>
<keyword evidence="13" id="KW-1185">Reference proteome</keyword>
<comment type="similarity">
    <text evidence="2">Belongs to the TACO1 family.</text>
</comment>
<sequence>MSLALGRFCLSSRLWRSLSGCREALAGSRAPALRPQEVAVLHTSAVASAGHNKWSKVRHIKGPKDAARSQVFAKLTMMIKAAVREGGPNPDFNPYLYQLVEQGRQRNMPKTSIEAAIKGADKSKPTSYALYEARGPGGCYLIIEILTDKTQRSFTELQMILKKNGGTHTDALHSFAKKGVVIVQPQDQDGKPLRMEQAVDLAIQAGAEDVQETQDEEEEKDVYKYICDLSSLRDVRSQLTSLGLVPISSGPEYLPNITVQLSDADKETVFKLLELIKDHPDVMRVYDNIE</sequence>
<dbReference type="InterPro" id="IPR002876">
    <property type="entry name" value="Transcrip_reg_TACO1-like"/>
</dbReference>
<evidence type="ECO:0000256" key="6">
    <source>
        <dbReference type="ARBA" id="ARBA00023159"/>
    </source>
</evidence>
<name>A0A8J6BLK0_ELECQ</name>
<dbReference type="InterPro" id="IPR048300">
    <property type="entry name" value="TACO1_YebC-like_2nd/3rd_dom"/>
</dbReference>
<accession>A0A8J6BLK0</accession>
<evidence type="ECO:0000313" key="12">
    <source>
        <dbReference type="EMBL" id="KAG9462448.1"/>
    </source>
</evidence>
<dbReference type="AlphaFoldDB" id="A0A8J6BLK0"/>